<protein>
    <submittedName>
        <fullName evidence="2">Uncharacterized protein</fullName>
    </submittedName>
</protein>
<evidence type="ECO:0000256" key="1">
    <source>
        <dbReference type="SAM" id="MobiDB-lite"/>
    </source>
</evidence>
<organism evidence="2 3">
    <name type="scientific">Linum trigynum</name>
    <dbReference type="NCBI Taxonomy" id="586398"/>
    <lineage>
        <taxon>Eukaryota</taxon>
        <taxon>Viridiplantae</taxon>
        <taxon>Streptophyta</taxon>
        <taxon>Embryophyta</taxon>
        <taxon>Tracheophyta</taxon>
        <taxon>Spermatophyta</taxon>
        <taxon>Magnoliopsida</taxon>
        <taxon>eudicotyledons</taxon>
        <taxon>Gunneridae</taxon>
        <taxon>Pentapetalae</taxon>
        <taxon>rosids</taxon>
        <taxon>fabids</taxon>
        <taxon>Malpighiales</taxon>
        <taxon>Linaceae</taxon>
        <taxon>Linum</taxon>
    </lineage>
</organism>
<keyword evidence="3" id="KW-1185">Reference proteome</keyword>
<gene>
    <name evidence="2" type="ORF">LTRI10_LOCUS27138</name>
</gene>
<feature type="region of interest" description="Disordered" evidence="1">
    <location>
        <begin position="58"/>
        <end position="81"/>
    </location>
</feature>
<name>A0AAV2EJQ4_9ROSI</name>
<dbReference type="EMBL" id="OZ034817">
    <property type="protein sequence ID" value="CAL1386049.1"/>
    <property type="molecule type" value="Genomic_DNA"/>
</dbReference>
<dbReference type="Proteomes" id="UP001497516">
    <property type="component" value="Chromosome 4"/>
</dbReference>
<proteinExistence type="predicted"/>
<evidence type="ECO:0000313" key="3">
    <source>
        <dbReference type="Proteomes" id="UP001497516"/>
    </source>
</evidence>
<accession>A0AAV2EJQ4</accession>
<evidence type="ECO:0000313" key="2">
    <source>
        <dbReference type="EMBL" id="CAL1386049.1"/>
    </source>
</evidence>
<reference evidence="2 3" key="1">
    <citation type="submission" date="2024-04" db="EMBL/GenBank/DDBJ databases">
        <authorList>
            <person name="Fracassetti M."/>
        </authorList>
    </citation>
    <scope>NUCLEOTIDE SEQUENCE [LARGE SCALE GENOMIC DNA]</scope>
</reference>
<sequence length="81" mass="9042">MDKKGETIRKFEPFFLDQVDNSKNLVPNNILHSKVNESDLLGLRVGSAREQGFGKMETTAAAGRTPPPPLAIERPPNNRFH</sequence>
<dbReference type="AlphaFoldDB" id="A0AAV2EJQ4"/>